<feature type="transmembrane region" description="Helical" evidence="6">
    <location>
        <begin position="298"/>
        <end position="320"/>
    </location>
</feature>
<dbReference type="EMBL" id="CP098248">
    <property type="protein sequence ID" value="WAV96475.1"/>
    <property type="molecule type" value="Genomic_DNA"/>
</dbReference>
<evidence type="ECO:0000256" key="3">
    <source>
        <dbReference type="ARBA" id="ARBA00022692"/>
    </source>
</evidence>
<gene>
    <name evidence="8" type="ORF">NB645_06425</name>
</gene>
<dbReference type="InterPro" id="IPR050189">
    <property type="entry name" value="MFS_Efflux_Transporters"/>
</dbReference>
<evidence type="ECO:0000259" key="7">
    <source>
        <dbReference type="PROSITE" id="PS50850"/>
    </source>
</evidence>
<keyword evidence="4 6" id="KW-1133">Transmembrane helix</keyword>
<dbReference type="SUPFAM" id="SSF103473">
    <property type="entry name" value="MFS general substrate transporter"/>
    <property type="match status" value="1"/>
</dbReference>
<sequence>MQTPANRTTIREWLPLIALTFSAFIFNTSEFIPIGLLSDIAADFSISEAKAGMLISIYAWFVALLSLPLMLLASKMEYRKLLLWTVFLFAACQILSALAPGYYVLMASRIGVACTHAIFWSIASPLAVRIAPKGKITTALGMIVTGTSIAMIAGLPLGRIIGLYLSWRITFVCISVAAFLVFLLLTIIFPKVPNANPFPLAELPSLLENRTLLGIYLFTALTTTAHYTGYSYIEPFLGQVAGLGENWITFVLVTFGISGIFGSFLFSRYFGKFPRLFIPVTSAGLAVFMLLLRVSAYHLYTVILLCFLWGIAITEFSLVFQAEIIRFAPRATTIAMSIFSGIFNLGIGTGTLAGGGVCTWLSIPYIGYAGGAIAIIAFIYCIAKLLPLLKAEP</sequence>
<evidence type="ECO:0000256" key="5">
    <source>
        <dbReference type="ARBA" id="ARBA00023136"/>
    </source>
</evidence>
<feature type="transmembrane region" description="Helical" evidence="6">
    <location>
        <begin position="81"/>
        <end position="104"/>
    </location>
</feature>
<feature type="transmembrane region" description="Helical" evidence="6">
    <location>
        <begin position="12"/>
        <end position="32"/>
    </location>
</feature>
<reference evidence="8" key="1">
    <citation type="journal article" date="2022" name="Front. Microbiol.">
        <title>New perspectives on an old grouping: The genomic and phenotypic variability of Oxalobacter formigenes and the implications for calcium oxalate stone prevention.</title>
        <authorList>
            <person name="Chmiel J.A."/>
            <person name="Carr C."/>
            <person name="Stuivenberg G.A."/>
            <person name="Venema R."/>
            <person name="Chanyi R.M."/>
            <person name="Al K.F."/>
            <person name="Giguere D."/>
            <person name="Say H."/>
            <person name="Akouris P.P."/>
            <person name="Dominguez Romero S.A."/>
            <person name="Kwong A."/>
            <person name="Tai V."/>
            <person name="Koval S.F."/>
            <person name="Razvi H."/>
            <person name="Bjazevic J."/>
            <person name="Burton J.P."/>
        </authorList>
    </citation>
    <scope>NUCLEOTIDE SEQUENCE</scope>
    <source>
        <strain evidence="8">HOxNP-1</strain>
    </source>
</reference>
<evidence type="ECO:0000256" key="6">
    <source>
        <dbReference type="SAM" id="Phobius"/>
    </source>
</evidence>
<keyword evidence="9" id="KW-1185">Reference proteome</keyword>
<evidence type="ECO:0000256" key="4">
    <source>
        <dbReference type="ARBA" id="ARBA00022989"/>
    </source>
</evidence>
<evidence type="ECO:0000256" key="2">
    <source>
        <dbReference type="ARBA" id="ARBA00022475"/>
    </source>
</evidence>
<feature type="transmembrane region" description="Helical" evidence="6">
    <location>
        <begin position="365"/>
        <end position="386"/>
    </location>
</feature>
<feature type="transmembrane region" description="Helical" evidence="6">
    <location>
        <begin position="52"/>
        <end position="74"/>
    </location>
</feature>
<feature type="transmembrane region" description="Helical" evidence="6">
    <location>
        <begin position="247"/>
        <end position="266"/>
    </location>
</feature>
<feature type="transmembrane region" description="Helical" evidence="6">
    <location>
        <begin position="167"/>
        <end position="189"/>
    </location>
</feature>
<dbReference type="InterPro" id="IPR011701">
    <property type="entry name" value="MFS"/>
</dbReference>
<dbReference type="RefSeq" id="WP_269263952.1">
    <property type="nucleotide sequence ID" value="NZ_CP098248.1"/>
</dbReference>
<feature type="domain" description="Major facilitator superfamily (MFS) profile" evidence="7">
    <location>
        <begin position="15"/>
        <end position="393"/>
    </location>
</feature>
<proteinExistence type="predicted"/>
<dbReference type="InterPro" id="IPR020846">
    <property type="entry name" value="MFS_dom"/>
</dbReference>
<keyword evidence="8" id="KW-0813">Transport</keyword>
<dbReference type="CDD" id="cd17324">
    <property type="entry name" value="MFS_NepI_like"/>
    <property type="match status" value="1"/>
</dbReference>
<evidence type="ECO:0000313" key="8">
    <source>
        <dbReference type="EMBL" id="WAV96475.1"/>
    </source>
</evidence>
<evidence type="ECO:0000256" key="1">
    <source>
        <dbReference type="ARBA" id="ARBA00004651"/>
    </source>
</evidence>
<dbReference type="PROSITE" id="PS50850">
    <property type="entry name" value="MFS"/>
    <property type="match status" value="1"/>
</dbReference>
<feature type="transmembrane region" description="Helical" evidence="6">
    <location>
        <begin position="140"/>
        <end position="161"/>
    </location>
</feature>
<keyword evidence="2" id="KW-1003">Cell membrane</keyword>
<dbReference type="PANTHER" id="PTHR43124">
    <property type="entry name" value="PURINE EFFLUX PUMP PBUE"/>
    <property type="match status" value="1"/>
</dbReference>
<dbReference type="Pfam" id="PF07690">
    <property type="entry name" value="MFS_1"/>
    <property type="match status" value="1"/>
</dbReference>
<comment type="subcellular location">
    <subcellularLocation>
        <location evidence="1">Cell membrane</location>
        <topology evidence="1">Multi-pass membrane protein</topology>
    </subcellularLocation>
</comment>
<dbReference type="Gene3D" id="1.20.1250.20">
    <property type="entry name" value="MFS general substrate transporter like domains"/>
    <property type="match status" value="1"/>
</dbReference>
<dbReference type="Proteomes" id="UP001164794">
    <property type="component" value="Chromosome"/>
</dbReference>
<feature type="transmembrane region" description="Helical" evidence="6">
    <location>
        <begin position="110"/>
        <end position="128"/>
    </location>
</feature>
<feature type="transmembrane region" description="Helical" evidence="6">
    <location>
        <begin position="332"/>
        <end position="353"/>
    </location>
</feature>
<dbReference type="NCBIfam" id="NF002921">
    <property type="entry name" value="PRK03545.1"/>
    <property type="match status" value="1"/>
</dbReference>
<feature type="transmembrane region" description="Helical" evidence="6">
    <location>
        <begin position="273"/>
        <end position="292"/>
    </location>
</feature>
<keyword evidence="3 6" id="KW-0812">Transmembrane</keyword>
<keyword evidence="8" id="KW-0762">Sugar transport</keyword>
<evidence type="ECO:0000313" key="9">
    <source>
        <dbReference type="Proteomes" id="UP001164794"/>
    </source>
</evidence>
<name>A0ABY7JFR0_9BURK</name>
<protein>
    <submittedName>
        <fullName evidence="8">Sugar transporter</fullName>
    </submittedName>
</protein>
<organism evidence="8 9">
    <name type="scientific">Oxalobacter aliiformigenes</name>
    <dbReference type="NCBI Taxonomy" id="2946593"/>
    <lineage>
        <taxon>Bacteria</taxon>
        <taxon>Pseudomonadati</taxon>
        <taxon>Pseudomonadota</taxon>
        <taxon>Betaproteobacteria</taxon>
        <taxon>Burkholderiales</taxon>
        <taxon>Oxalobacteraceae</taxon>
        <taxon>Oxalobacter</taxon>
    </lineage>
</organism>
<accession>A0ABY7JFR0</accession>
<keyword evidence="5 6" id="KW-0472">Membrane</keyword>
<feature type="transmembrane region" description="Helical" evidence="6">
    <location>
        <begin position="210"/>
        <end position="227"/>
    </location>
</feature>
<dbReference type="PANTHER" id="PTHR43124:SF4">
    <property type="entry name" value="SUGAR EFFLUX TRANSPORTER"/>
    <property type="match status" value="1"/>
</dbReference>
<dbReference type="InterPro" id="IPR036259">
    <property type="entry name" value="MFS_trans_sf"/>
</dbReference>